<keyword evidence="2" id="KW-0472">Membrane</keyword>
<dbReference type="Proteomes" id="UP000451471">
    <property type="component" value="Unassembled WGS sequence"/>
</dbReference>
<dbReference type="EMBL" id="WSZK01000023">
    <property type="protein sequence ID" value="MWG35454.1"/>
    <property type="molecule type" value="Genomic_DNA"/>
</dbReference>
<evidence type="ECO:0000313" key="4">
    <source>
        <dbReference type="EMBL" id="MWG35454.1"/>
    </source>
</evidence>
<dbReference type="SUPFAM" id="SSF53474">
    <property type="entry name" value="alpha/beta-Hydrolases"/>
    <property type="match status" value="1"/>
</dbReference>
<keyword evidence="2" id="KW-1133">Transmembrane helix</keyword>
<evidence type="ECO:0000256" key="1">
    <source>
        <dbReference type="SAM" id="MobiDB-lite"/>
    </source>
</evidence>
<protein>
    <submittedName>
        <fullName evidence="4">Alpha/beta hydrolase</fullName>
    </submittedName>
</protein>
<comment type="caution">
    <text evidence="4">The sequence shown here is derived from an EMBL/GenBank/DDBJ whole genome shotgun (WGS) entry which is preliminary data.</text>
</comment>
<dbReference type="RefSeq" id="WP_158205131.1">
    <property type="nucleotide sequence ID" value="NZ_WSZK01000023.1"/>
</dbReference>
<evidence type="ECO:0000256" key="2">
    <source>
        <dbReference type="SAM" id="Phobius"/>
    </source>
</evidence>
<dbReference type="Pfam" id="PF12695">
    <property type="entry name" value="Abhydrolase_5"/>
    <property type="match status" value="1"/>
</dbReference>
<feature type="transmembrane region" description="Helical" evidence="2">
    <location>
        <begin position="12"/>
        <end position="33"/>
    </location>
</feature>
<organism evidence="4 5">
    <name type="scientific">Halomarina oriensis</name>
    <dbReference type="NCBI Taxonomy" id="671145"/>
    <lineage>
        <taxon>Archaea</taxon>
        <taxon>Methanobacteriati</taxon>
        <taxon>Methanobacteriota</taxon>
        <taxon>Stenosarchaea group</taxon>
        <taxon>Halobacteria</taxon>
        <taxon>Halobacteriales</taxon>
        <taxon>Natronomonadaceae</taxon>
        <taxon>Halomarina</taxon>
    </lineage>
</organism>
<dbReference type="Gene3D" id="3.40.50.1820">
    <property type="entry name" value="alpha/beta hydrolase"/>
    <property type="match status" value="1"/>
</dbReference>
<feature type="region of interest" description="Disordered" evidence="1">
    <location>
        <begin position="252"/>
        <end position="283"/>
    </location>
</feature>
<keyword evidence="2" id="KW-0812">Transmembrane</keyword>
<dbReference type="GO" id="GO:0016787">
    <property type="term" value="F:hydrolase activity"/>
    <property type="evidence" value="ECO:0007669"/>
    <property type="project" value="UniProtKB-KW"/>
</dbReference>
<dbReference type="InterPro" id="IPR029058">
    <property type="entry name" value="AB_hydrolase_fold"/>
</dbReference>
<proteinExistence type="predicted"/>
<dbReference type="OrthoDB" id="265131at2157"/>
<keyword evidence="5" id="KW-1185">Reference proteome</keyword>
<sequence length="283" mass="29707">MIRAWFARNRERLAVWLVAVLVVAAGVGVYFLVPYPVDERAIEAVGDDPTLTVEETDSGLTVRPAGSDPAEGLILYPGALVPTEAYVPLAGDVAREAGMAVHLVDVPLNLAILDVDAASAVVDAHPDVDRWYVGGHSLGGAMACRYADANADELAGVVLLGAYCEADVRDTDLDVLTVVGTRDSVVNRAAVERSRALVPDDARFVAVEGMNHTQVGVYSGQADTDGTIPNVEARQRVATAVADWLTEGDRTADARPVAVSPSPVAQTCRSASATRSASSSRSK</sequence>
<dbReference type="InterPro" id="IPR029059">
    <property type="entry name" value="AB_hydrolase_5"/>
</dbReference>
<feature type="domain" description="Alpha/beta hydrolase fold-5" evidence="3">
    <location>
        <begin position="72"/>
        <end position="232"/>
    </location>
</feature>
<accession>A0A6B0GL22</accession>
<keyword evidence="4" id="KW-0378">Hydrolase</keyword>
<dbReference type="AlphaFoldDB" id="A0A6B0GL22"/>
<evidence type="ECO:0000259" key="3">
    <source>
        <dbReference type="Pfam" id="PF12695"/>
    </source>
</evidence>
<evidence type="ECO:0000313" key="5">
    <source>
        <dbReference type="Proteomes" id="UP000451471"/>
    </source>
</evidence>
<reference evidence="4 5" key="1">
    <citation type="submission" date="2019-12" db="EMBL/GenBank/DDBJ databases">
        <title>Halocatena pleomorpha gen. nov. sp. nov., an extremely halophilic archaeon of family Halobacteriaceae isolated from saltpan soil.</title>
        <authorList>
            <person name="Pal Y."/>
            <person name="Verma A."/>
            <person name="Krishnamurthi S."/>
            <person name="Kumar P."/>
        </authorList>
    </citation>
    <scope>NUCLEOTIDE SEQUENCE [LARGE SCALE GENOMIC DNA]</scope>
    <source>
        <strain evidence="4 5">JCM 16495</strain>
    </source>
</reference>
<name>A0A6B0GL22_9EURY</name>
<feature type="compositionally biased region" description="Low complexity" evidence="1">
    <location>
        <begin position="269"/>
        <end position="283"/>
    </location>
</feature>
<gene>
    <name evidence="4" type="ORF">GQS65_13325</name>
</gene>